<keyword evidence="3" id="KW-0378">Hydrolase</keyword>
<dbReference type="AlphaFoldDB" id="A0A8S0SYN2"/>
<accession>A0A8S0SYN2</accession>
<organism evidence="6 7">
    <name type="scientific">Olea europaea subsp. europaea</name>
    <dbReference type="NCBI Taxonomy" id="158383"/>
    <lineage>
        <taxon>Eukaryota</taxon>
        <taxon>Viridiplantae</taxon>
        <taxon>Streptophyta</taxon>
        <taxon>Embryophyta</taxon>
        <taxon>Tracheophyta</taxon>
        <taxon>Spermatophyta</taxon>
        <taxon>Magnoliopsida</taxon>
        <taxon>eudicotyledons</taxon>
        <taxon>Gunneridae</taxon>
        <taxon>Pentapetalae</taxon>
        <taxon>asterids</taxon>
        <taxon>lamiids</taxon>
        <taxon>Lamiales</taxon>
        <taxon>Oleaceae</taxon>
        <taxon>Oleeae</taxon>
        <taxon>Olea</taxon>
    </lineage>
</organism>
<evidence type="ECO:0000256" key="4">
    <source>
        <dbReference type="ARBA" id="ARBA00023180"/>
    </source>
</evidence>
<sequence length="391" mass="43087">MAPFFSTKSISIAILILGMLISNQEAYGHGCYKSIISFGDSLSDTGNLFHIYPPDKPPESGRWPYGETFFKHPTGLYSDGRLIVDIIAQSLGLPFLEPFIGGKNTNASSRNFSKGVNFAVAGATALNLSFLERSGIFNPLTNVFLGTQLDCFKEFFATFCKTNPDCKTFLQTSLILVGEIGGNEYNYAFVQGTDIELIESLLLQLSATSASRSKYELIKLGASTVTVLGNLPIGCAPYYLSYYENSDEKEYDRKTGCLNWLNGFSEHHNDLLQMELNCIRGLYPHATIIYGDYYNAAMRIYLSPNKFGFTSVFRACCGAGGPYNYNASALCSTPPATVCDDPSQYVSWDGIHFTEAAYRWIAQGLLEGPYTIPLIRTVCSLISRTSGPSEY</sequence>
<comment type="caution">
    <text evidence="6">The sequence shown here is derived from an EMBL/GenBank/DDBJ whole genome shotgun (WGS) entry which is preliminary data.</text>
</comment>
<dbReference type="Pfam" id="PF00657">
    <property type="entry name" value="Lipase_GDSL"/>
    <property type="match status" value="1"/>
</dbReference>
<dbReference type="InterPro" id="IPR036514">
    <property type="entry name" value="SGNH_hydro_sf"/>
</dbReference>
<dbReference type="InterPro" id="IPR001087">
    <property type="entry name" value="GDSL"/>
</dbReference>
<proteinExistence type="inferred from homology"/>
<evidence type="ECO:0000256" key="3">
    <source>
        <dbReference type="ARBA" id="ARBA00022801"/>
    </source>
</evidence>
<keyword evidence="4" id="KW-0325">Glycoprotein</keyword>
<feature type="signal peptide" evidence="5">
    <location>
        <begin position="1"/>
        <end position="26"/>
    </location>
</feature>
<evidence type="ECO:0000256" key="2">
    <source>
        <dbReference type="ARBA" id="ARBA00022729"/>
    </source>
</evidence>
<protein>
    <submittedName>
        <fullName evidence="6">GDSL esterase lipase At1g28590-like</fullName>
    </submittedName>
</protein>
<keyword evidence="2 5" id="KW-0732">Signal</keyword>
<evidence type="ECO:0000313" key="7">
    <source>
        <dbReference type="Proteomes" id="UP000594638"/>
    </source>
</evidence>
<evidence type="ECO:0000256" key="5">
    <source>
        <dbReference type="SAM" id="SignalP"/>
    </source>
</evidence>
<dbReference type="Proteomes" id="UP000594638">
    <property type="component" value="Unassembled WGS sequence"/>
</dbReference>
<dbReference type="GO" id="GO:0016788">
    <property type="term" value="F:hydrolase activity, acting on ester bonds"/>
    <property type="evidence" value="ECO:0007669"/>
    <property type="project" value="InterPro"/>
</dbReference>
<dbReference type="InterPro" id="IPR035669">
    <property type="entry name" value="SGNH_plant_lipase-like"/>
</dbReference>
<dbReference type="PANTHER" id="PTHR22835:SF683">
    <property type="entry name" value="OS05G0506800 PROTEIN"/>
    <property type="match status" value="1"/>
</dbReference>
<dbReference type="CDD" id="cd01837">
    <property type="entry name" value="SGNH_plant_lipase_like"/>
    <property type="match status" value="1"/>
</dbReference>
<feature type="chain" id="PRO_5035903774" evidence="5">
    <location>
        <begin position="27"/>
        <end position="391"/>
    </location>
</feature>
<dbReference type="EMBL" id="CACTIH010005566">
    <property type="protein sequence ID" value="CAA2997751.1"/>
    <property type="molecule type" value="Genomic_DNA"/>
</dbReference>
<comment type="similarity">
    <text evidence="1">Belongs to the 'GDSL' lipolytic enzyme family.</text>
</comment>
<dbReference type="PANTHER" id="PTHR22835">
    <property type="entry name" value="ZINC FINGER FYVE DOMAIN CONTAINING PROTEIN"/>
    <property type="match status" value="1"/>
</dbReference>
<dbReference type="Gramene" id="OE9A033408T1">
    <property type="protein sequence ID" value="OE9A033408C1"/>
    <property type="gene ID" value="OE9A033408"/>
</dbReference>
<name>A0A8S0SYN2_OLEEU</name>
<evidence type="ECO:0000256" key="1">
    <source>
        <dbReference type="ARBA" id="ARBA00008668"/>
    </source>
</evidence>
<dbReference type="OrthoDB" id="1600564at2759"/>
<keyword evidence="7" id="KW-1185">Reference proteome</keyword>
<reference evidence="6 7" key="1">
    <citation type="submission" date="2019-12" db="EMBL/GenBank/DDBJ databases">
        <authorList>
            <person name="Alioto T."/>
            <person name="Alioto T."/>
            <person name="Gomez Garrido J."/>
        </authorList>
    </citation>
    <scope>NUCLEOTIDE SEQUENCE [LARGE SCALE GENOMIC DNA]</scope>
</reference>
<evidence type="ECO:0000313" key="6">
    <source>
        <dbReference type="EMBL" id="CAA2997751.1"/>
    </source>
</evidence>
<dbReference type="Gene3D" id="3.40.50.1110">
    <property type="entry name" value="SGNH hydrolase"/>
    <property type="match status" value="1"/>
</dbReference>
<gene>
    <name evidence="6" type="ORF">OLEA9_A033408</name>
</gene>
<dbReference type="SUPFAM" id="SSF52266">
    <property type="entry name" value="SGNH hydrolase"/>
    <property type="match status" value="1"/>
</dbReference>